<dbReference type="RefSeq" id="XP_001698701.1">
    <property type="nucleotide sequence ID" value="XM_001698649.2"/>
</dbReference>
<dbReference type="InterPro" id="IPR042855">
    <property type="entry name" value="V_SNARE_CC"/>
</dbReference>
<proteinExistence type="predicted"/>
<keyword evidence="4" id="KW-1185">Reference proteome</keyword>
<dbReference type="InterPro" id="IPR016444">
    <property type="entry name" value="Synaptobrevin/VAMP"/>
</dbReference>
<dbReference type="Proteomes" id="UP000006906">
    <property type="component" value="Chromosome 4"/>
</dbReference>
<dbReference type="InParanoid" id="A8J9R8"/>
<evidence type="ECO:0000256" key="1">
    <source>
        <dbReference type="SAM" id="MobiDB-lite"/>
    </source>
</evidence>
<accession>A8J9R8</accession>
<feature type="region of interest" description="Disordered" evidence="1">
    <location>
        <begin position="1"/>
        <end position="30"/>
    </location>
</feature>
<dbReference type="GeneID" id="5724268"/>
<dbReference type="PaxDb" id="3055-EDO99383"/>
<dbReference type="CDD" id="cd15843">
    <property type="entry name" value="R-SNARE"/>
    <property type="match status" value="1"/>
</dbReference>
<dbReference type="GO" id="GO:0019905">
    <property type="term" value="F:syntaxin binding"/>
    <property type="evidence" value="ECO:0000318"/>
    <property type="project" value="GO_Central"/>
</dbReference>
<feature type="compositionally biased region" description="Pro residues" evidence="1">
    <location>
        <begin position="15"/>
        <end position="24"/>
    </location>
</feature>
<dbReference type="EMBL" id="CM008965">
    <property type="protein sequence ID" value="PNW83935.1"/>
    <property type="molecule type" value="Genomic_DNA"/>
</dbReference>
<dbReference type="Pfam" id="PF00957">
    <property type="entry name" value="Synaptobrevin"/>
    <property type="match status" value="1"/>
</dbReference>
<evidence type="ECO:0000313" key="3">
    <source>
        <dbReference type="EMBL" id="PNW83935.1"/>
    </source>
</evidence>
<dbReference type="KEGG" id="cre:CHLRE_04g214800v5"/>
<feature type="compositionally biased region" description="Basic and acidic residues" evidence="1">
    <location>
        <begin position="1"/>
        <end position="11"/>
    </location>
</feature>
<organism evidence="3 4">
    <name type="scientific">Chlamydomonas reinhardtii</name>
    <name type="common">Chlamydomonas smithii</name>
    <dbReference type="NCBI Taxonomy" id="3055"/>
    <lineage>
        <taxon>Eukaryota</taxon>
        <taxon>Viridiplantae</taxon>
        <taxon>Chlorophyta</taxon>
        <taxon>core chlorophytes</taxon>
        <taxon>Chlorophyceae</taxon>
        <taxon>CS clade</taxon>
        <taxon>Chlamydomonadales</taxon>
        <taxon>Chlamydomonadaceae</taxon>
        <taxon>Chlamydomonas</taxon>
    </lineage>
</organism>
<dbReference type="HOGENOM" id="CLU_1367943_0_0_1"/>
<gene>
    <name evidence="3" type="ORF">CHLRE_04g214800v5</name>
</gene>
<dbReference type="GO" id="GO:0005886">
    <property type="term" value="C:plasma membrane"/>
    <property type="evidence" value="ECO:0000318"/>
    <property type="project" value="GO_Central"/>
</dbReference>
<dbReference type="OrthoDB" id="10042941at2759"/>
<evidence type="ECO:0000256" key="2">
    <source>
        <dbReference type="SAM" id="Phobius"/>
    </source>
</evidence>
<dbReference type="GO" id="GO:0031201">
    <property type="term" value="C:SNARE complex"/>
    <property type="evidence" value="ECO:0000318"/>
    <property type="project" value="GO_Central"/>
</dbReference>
<dbReference type="Gramene" id="PNW83935">
    <property type="protein sequence ID" value="PNW83935"/>
    <property type="gene ID" value="CHLRE_04g214800v5"/>
</dbReference>
<keyword evidence="2" id="KW-1133">Transmembrane helix</keyword>
<dbReference type="STRING" id="3055.A8J9R8"/>
<name>A8J9R8_CHLRE</name>
<keyword evidence="2" id="KW-0812">Transmembrane</keyword>
<protein>
    <submittedName>
        <fullName evidence="3">Uncharacterized protein</fullName>
    </submittedName>
</protein>
<sequence length="200" mass="22276">MPTRKPQEPRKAIPAPQPVAPPETPRVHKKAGKRIVLAVLKLRRHLQHKFKKLVTEGRPTVPAPAPAIPPLPPPEALEDRISHLTLKVEEVTAAARELTAQVLARGENLEVLCEKAEQLLQASQDFGKRCKRLKGMPWWARLATAGAVTVAAVVCAVWGVRRGAPPFGRVSPPGGRVFFTRSRRYDRMHFWPAGRLMEKQ</sequence>
<dbReference type="PANTHER" id="PTHR45701">
    <property type="entry name" value="SYNAPTOBREVIN FAMILY MEMBER"/>
    <property type="match status" value="1"/>
</dbReference>
<keyword evidence="2" id="KW-0472">Membrane</keyword>
<feature type="transmembrane region" description="Helical" evidence="2">
    <location>
        <begin position="138"/>
        <end position="160"/>
    </location>
</feature>
<dbReference type="AlphaFoldDB" id="A8J9R8"/>
<dbReference type="Gene3D" id="1.20.5.110">
    <property type="match status" value="1"/>
</dbReference>
<dbReference type="PROSITE" id="PS50892">
    <property type="entry name" value="V_SNARE"/>
    <property type="match status" value="1"/>
</dbReference>
<dbReference type="GO" id="GO:0006906">
    <property type="term" value="P:vesicle fusion"/>
    <property type="evidence" value="ECO:0000318"/>
    <property type="project" value="GO_Central"/>
</dbReference>
<dbReference type="SUPFAM" id="SSF58038">
    <property type="entry name" value="SNARE fusion complex"/>
    <property type="match status" value="1"/>
</dbReference>
<reference evidence="3 4" key="1">
    <citation type="journal article" date="2007" name="Science">
        <title>The Chlamydomonas genome reveals the evolution of key animal and plant functions.</title>
        <authorList>
            <person name="Merchant S.S."/>
            <person name="Prochnik S.E."/>
            <person name="Vallon O."/>
            <person name="Harris E.H."/>
            <person name="Karpowicz S.J."/>
            <person name="Witman G.B."/>
            <person name="Terry A."/>
            <person name="Salamov A."/>
            <person name="Fritz-Laylin L.K."/>
            <person name="Marechal-Drouard L."/>
            <person name="Marshall W.F."/>
            <person name="Qu L.H."/>
            <person name="Nelson D.R."/>
            <person name="Sanderfoot A.A."/>
            <person name="Spalding M.H."/>
            <person name="Kapitonov V.V."/>
            <person name="Ren Q."/>
            <person name="Ferris P."/>
            <person name="Lindquist E."/>
            <person name="Shapiro H."/>
            <person name="Lucas S.M."/>
            <person name="Grimwood J."/>
            <person name="Schmutz J."/>
            <person name="Cardol P."/>
            <person name="Cerutti H."/>
            <person name="Chanfreau G."/>
            <person name="Chen C.L."/>
            <person name="Cognat V."/>
            <person name="Croft M.T."/>
            <person name="Dent R."/>
            <person name="Dutcher S."/>
            <person name="Fernandez E."/>
            <person name="Fukuzawa H."/>
            <person name="Gonzalez-Ballester D."/>
            <person name="Gonzalez-Halphen D."/>
            <person name="Hallmann A."/>
            <person name="Hanikenne M."/>
            <person name="Hippler M."/>
            <person name="Inwood W."/>
            <person name="Jabbari K."/>
            <person name="Kalanon M."/>
            <person name="Kuras R."/>
            <person name="Lefebvre P.A."/>
            <person name="Lemaire S.D."/>
            <person name="Lobanov A.V."/>
            <person name="Lohr M."/>
            <person name="Manuell A."/>
            <person name="Meier I."/>
            <person name="Mets L."/>
            <person name="Mittag M."/>
            <person name="Mittelmeier T."/>
            <person name="Moroney J.V."/>
            <person name="Moseley J."/>
            <person name="Napoli C."/>
            <person name="Nedelcu A.M."/>
            <person name="Niyogi K."/>
            <person name="Novoselov S.V."/>
            <person name="Paulsen I.T."/>
            <person name="Pazour G."/>
            <person name="Purton S."/>
            <person name="Ral J.P."/>
            <person name="Riano-Pachon D.M."/>
            <person name="Riekhof W."/>
            <person name="Rymarquis L."/>
            <person name="Schroda M."/>
            <person name="Stern D."/>
            <person name="Umen J."/>
            <person name="Willows R."/>
            <person name="Wilson N."/>
            <person name="Zimmer S.L."/>
            <person name="Allmer J."/>
            <person name="Balk J."/>
            <person name="Bisova K."/>
            <person name="Chen C.J."/>
            <person name="Elias M."/>
            <person name="Gendler K."/>
            <person name="Hauser C."/>
            <person name="Lamb M.R."/>
            <person name="Ledford H."/>
            <person name="Long J.C."/>
            <person name="Minagawa J."/>
            <person name="Page M.D."/>
            <person name="Pan J."/>
            <person name="Pootakham W."/>
            <person name="Roje S."/>
            <person name="Rose A."/>
            <person name="Stahlberg E."/>
            <person name="Terauchi A.M."/>
            <person name="Yang P."/>
            <person name="Ball S."/>
            <person name="Bowler C."/>
            <person name="Dieckmann C.L."/>
            <person name="Gladyshev V.N."/>
            <person name="Green P."/>
            <person name="Jorgensen R."/>
            <person name="Mayfield S."/>
            <person name="Mueller-Roeber B."/>
            <person name="Rajamani S."/>
            <person name="Sayre R.T."/>
            <person name="Brokstein P."/>
            <person name="Dubchak I."/>
            <person name="Goodstein D."/>
            <person name="Hornick L."/>
            <person name="Huang Y.W."/>
            <person name="Jhaveri J."/>
            <person name="Luo Y."/>
            <person name="Martinez D."/>
            <person name="Ngau W.C."/>
            <person name="Otillar B."/>
            <person name="Poliakov A."/>
            <person name="Porter A."/>
            <person name="Szajkowski L."/>
            <person name="Werner G."/>
            <person name="Zhou K."/>
            <person name="Grigoriev I.V."/>
            <person name="Rokhsar D.S."/>
            <person name="Grossman A.R."/>
        </authorList>
    </citation>
    <scope>NUCLEOTIDE SEQUENCE [LARGE SCALE GENOMIC DNA]</scope>
    <source>
        <strain evidence="4">CC-503</strain>
    </source>
</reference>
<evidence type="ECO:0000313" key="4">
    <source>
        <dbReference type="Proteomes" id="UP000006906"/>
    </source>
</evidence>
<dbReference type="GO" id="GO:0005484">
    <property type="term" value="F:SNAP receptor activity"/>
    <property type="evidence" value="ECO:0000318"/>
    <property type="project" value="GO_Central"/>
</dbReference>